<reference evidence="5" key="1">
    <citation type="journal article" date="2023" name="Mol. Phylogenet. Evol.">
        <title>Genome-scale phylogeny and comparative genomics of the fungal order Sordariales.</title>
        <authorList>
            <person name="Hensen N."/>
            <person name="Bonometti L."/>
            <person name="Westerberg I."/>
            <person name="Brannstrom I.O."/>
            <person name="Guillou S."/>
            <person name="Cros-Aarteil S."/>
            <person name="Calhoun S."/>
            <person name="Haridas S."/>
            <person name="Kuo A."/>
            <person name="Mondo S."/>
            <person name="Pangilinan J."/>
            <person name="Riley R."/>
            <person name="LaButti K."/>
            <person name="Andreopoulos B."/>
            <person name="Lipzen A."/>
            <person name="Chen C."/>
            <person name="Yan M."/>
            <person name="Daum C."/>
            <person name="Ng V."/>
            <person name="Clum A."/>
            <person name="Steindorff A."/>
            <person name="Ohm R.A."/>
            <person name="Martin F."/>
            <person name="Silar P."/>
            <person name="Natvig D.O."/>
            <person name="Lalanne C."/>
            <person name="Gautier V."/>
            <person name="Ament-Velasquez S.L."/>
            <person name="Kruys A."/>
            <person name="Hutchinson M.I."/>
            <person name="Powell A.J."/>
            <person name="Barry K."/>
            <person name="Miller A.N."/>
            <person name="Grigoriev I.V."/>
            <person name="Debuchy R."/>
            <person name="Gladieux P."/>
            <person name="Hiltunen Thoren M."/>
            <person name="Johannesson H."/>
        </authorList>
    </citation>
    <scope>NUCLEOTIDE SEQUENCE</scope>
    <source>
        <strain evidence="5">CBS 892.96</strain>
    </source>
</reference>
<protein>
    <submittedName>
        <fullName evidence="5">SART-1 protein</fullName>
    </submittedName>
</protein>
<feature type="region of interest" description="Disordered" evidence="4">
    <location>
        <begin position="351"/>
        <end position="474"/>
    </location>
</feature>
<dbReference type="GO" id="GO:0000481">
    <property type="term" value="P:maturation of 5S rRNA"/>
    <property type="evidence" value="ECO:0007669"/>
    <property type="project" value="TreeGrafter"/>
</dbReference>
<name>A0AAN6W7S3_9PEZI</name>
<feature type="compositionally biased region" description="Basic and acidic residues" evidence="4">
    <location>
        <begin position="363"/>
        <end position="375"/>
    </location>
</feature>
<feature type="compositionally biased region" description="Basic and acidic residues" evidence="4">
    <location>
        <begin position="119"/>
        <end position="138"/>
    </location>
</feature>
<feature type="compositionally biased region" description="Basic and acidic residues" evidence="4">
    <location>
        <begin position="399"/>
        <end position="412"/>
    </location>
</feature>
<evidence type="ECO:0000313" key="6">
    <source>
        <dbReference type="Proteomes" id="UP001302321"/>
    </source>
</evidence>
<comment type="similarity">
    <text evidence="2">Belongs to the SNU66/SART1 family.</text>
</comment>
<dbReference type="Pfam" id="PF03343">
    <property type="entry name" value="SART-1"/>
    <property type="match status" value="1"/>
</dbReference>
<evidence type="ECO:0000256" key="2">
    <source>
        <dbReference type="ARBA" id="ARBA00006076"/>
    </source>
</evidence>
<feature type="compositionally biased region" description="Acidic residues" evidence="4">
    <location>
        <begin position="430"/>
        <end position="439"/>
    </location>
</feature>
<evidence type="ECO:0000256" key="4">
    <source>
        <dbReference type="SAM" id="MobiDB-lite"/>
    </source>
</evidence>
<evidence type="ECO:0000256" key="1">
    <source>
        <dbReference type="ARBA" id="ARBA00004123"/>
    </source>
</evidence>
<evidence type="ECO:0000256" key="3">
    <source>
        <dbReference type="ARBA" id="ARBA00023242"/>
    </source>
</evidence>
<dbReference type="PANTHER" id="PTHR14152:SF5">
    <property type="entry name" value="U4_U6.U5 TRI-SNRNP-ASSOCIATED PROTEIN 1"/>
    <property type="match status" value="1"/>
</dbReference>
<dbReference type="GO" id="GO:0046540">
    <property type="term" value="C:U4/U6 x U5 tri-snRNP complex"/>
    <property type="evidence" value="ECO:0007669"/>
    <property type="project" value="TreeGrafter"/>
</dbReference>
<feature type="compositionally biased region" description="Basic and acidic residues" evidence="4">
    <location>
        <begin position="49"/>
        <end position="73"/>
    </location>
</feature>
<feature type="compositionally biased region" description="Basic residues" evidence="4">
    <location>
        <begin position="286"/>
        <end position="296"/>
    </location>
</feature>
<dbReference type="AlphaFoldDB" id="A0AAN6W7S3"/>
<dbReference type="GO" id="GO:0045292">
    <property type="term" value="P:mRNA cis splicing, via spliceosome"/>
    <property type="evidence" value="ECO:0007669"/>
    <property type="project" value="TreeGrafter"/>
</dbReference>
<evidence type="ECO:0000313" key="5">
    <source>
        <dbReference type="EMBL" id="KAK4175951.1"/>
    </source>
</evidence>
<keyword evidence="3" id="KW-0539">Nucleus</keyword>
<dbReference type="InterPro" id="IPR005011">
    <property type="entry name" value="SNU66/SART1"/>
</dbReference>
<feature type="region of interest" description="Disordered" evidence="4">
    <location>
        <begin position="252"/>
        <end position="320"/>
    </location>
</feature>
<feature type="compositionally biased region" description="Basic and acidic residues" evidence="4">
    <location>
        <begin position="440"/>
        <end position="453"/>
    </location>
</feature>
<gene>
    <name evidence="5" type="ORF">QBC36DRAFT_330353</name>
</gene>
<accession>A0AAN6W7S3</accession>
<proteinExistence type="inferred from homology"/>
<feature type="region of interest" description="Disordered" evidence="4">
    <location>
        <begin position="89"/>
        <end position="138"/>
    </location>
</feature>
<reference evidence="5" key="2">
    <citation type="submission" date="2023-05" db="EMBL/GenBank/DDBJ databases">
        <authorList>
            <consortium name="Lawrence Berkeley National Laboratory"/>
            <person name="Steindorff A."/>
            <person name="Hensen N."/>
            <person name="Bonometti L."/>
            <person name="Westerberg I."/>
            <person name="Brannstrom I.O."/>
            <person name="Guillou S."/>
            <person name="Cros-Aarteil S."/>
            <person name="Calhoun S."/>
            <person name="Haridas S."/>
            <person name="Kuo A."/>
            <person name="Mondo S."/>
            <person name="Pangilinan J."/>
            <person name="Riley R."/>
            <person name="Labutti K."/>
            <person name="Andreopoulos B."/>
            <person name="Lipzen A."/>
            <person name="Chen C."/>
            <person name="Yanf M."/>
            <person name="Daum C."/>
            <person name="Ng V."/>
            <person name="Clum A."/>
            <person name="Ohm R."/>
            <person name="Martin F."/>
            <person name="Silar P."/>
            <person name="Natvig D."/>
            <person name="Lalanne C."/>
            <person name="Gautier V."/>
            <person name="Ament-Velasquez S.L."/>
            <person name="Kruys A."/>
            <person name="Hutchinson M.I."/>
            <person name="Powell A.J."/>
            <person name="Barry K."/>
            <person name="Miller A.N."/>
            <person name="Grigoriev I.V."/>
            <person name="Debuchy R."/>
            <person name="Gladieux P."/>
            <person name="Thoren M.H."/>
            <person name="Johannesson H."/>
        </authorList>
    </citation>
    <scope>NUCLEOTIDE SEQUENCE</scope>
    <source>
        <strain evidence="5">CBS 892.96</strain>
    </source>
</reference>
<dbReference type="PANTHER" id="PTHR14152">
    <property type="entry name" value="SQUAMOUS CELL CARCINOMA ANTIGEN RECOGNISED BY CYTOTOXIC T LYMPHOCYTES"/>
    <property type="match status" value="1"/>
</dbReference>
<sequence length="656" mass="73947">MDAASIEEINKVRRAMGMKPLPVPGAAPQEAAKEPSPDPETGEKASTLEIREAEGFENYRKAQEAEEAKKKRAEKLAAIKRARELAQRNAVLQGKGLADDDDELDTKSWLKSQKKRQKKIEAEEKARGEKEAAARKAAEHTAADLAGVKVAHDMASFLDGGDQVLTLKDTGVLEEEDGDELENFELRERERLQERLDLKKKKPVYDPNDIDETGQIGILSHYDEEIHGKKKKAFTLDVGGASSELADILAQAPVKKRRQQVGDLDTLEDAPPPVSDYLDASEIKVKKPKKKSKSTRQKKEDDDVLFPGDMTNLDNDMDIDGGAITLTKKRKVITDDNFADDDDLQASLAQQRRDALKRRKKTRPEDIARQLRETTNDPDDALPSTEKAVVIDEISEFVDTLRADRDGEEQRKKAPKPKPENGGPAPVTAMEDESSDEEMADAHDPRNEYDPSARRATTPLADLPLGVEEEKTVSQGMGATLSLLRDRHLLEEGQGAEAAEKFRQRQRFLNELNRRMALFDEETRIQREKDRDSERFKRMSTKEKEMWQQQQNSMREMHQSRVIDALYREGYKPDVQLRYIDEDGRSLGQKEAFKELSHQFHGKGSGKGKTDKKLKKLAEEKRRMEQSILDAGQIVGLGSAARDQGKRRREAGVRLA</sequence>
<organism evidence="5 6">
    <name type="scientific">Triangularia setosa</name>
    <dbReference type="NCBI Taxonomy" id="2587417"/>
    <lineage>
        <taxon>Eukaryota</taxon>
        <taxon>Fungi</taxon>
        <taxon>Dikarya</taxon>
        <taxon>Ascomycota</taxon>
        <taxon>Pezizomycotina</taxon>
        <taxon>Sordariomycetes</taxon>
        <taxon>Sordariomycetidae</taxon>
        <taxon>Sordariales</taxon>
        <taxon>Podosporaceae</taxon>
        <taxon>Triangularia</taxon>
    </lineage>
</organism>
<keyword evidence="6" id="KW-1185">Reference proteome</keyword>
<dbReference type="EMBL" id="MU866214">
    <property type="protein sequence ID" value="KAK4175951.1"/>
    <property type="molecule type" value="Genomic_DNA"/>
</dbReference>
<dbReference type="Proteomes" id="UP001302321">
    <property type="component" value="Unassembled WGS sequence"/>
</dbReference>
<comment type="caution">
    <text evidence="5">The sequence shown here is derived from an EMBL/GenBank/DDBJ whole genome shotgun (WGS) entry which is preliminary data.</text>
</comment>
<feature type="region of interest" description="Disordered" evidence="4">
    <location>
        <begin position="1"/>
        <end position="73"/>
    </location>
</feature>
<comment type="subcellular location">
    <subcellularLocation>
        <location evidence="1">Nucleus</location>
    </subcellularLocation>
</comment>